<dbReference type="GO" id="GO:0016020">
    <property type="term" value="C:membrane"/>
    <property type="evidence" value="ECO:0007669"/>
    <property type="project" value="TreeGrafter"/>
</dbReference>
<dbReference type="GO" id="GO:0000266">
    <property type="term" value="P:mitochondrial fission"/>
    <property type="evidence" value="ECO:0007669"/>
    <property type="project" value="TreeGrafter"/>
</dbReference>
<organism>
    <name type="scientific">Serpula lacrymans var. lacrymans (strain S7.9)</name>
    <name type="common">Dry rot fungus</name>
    <dbReference type="NCBI Taxonomy" id="578457"/>
    <lineage>
        <taxon>Eukaryota</taxon>
        <taxon>Fungi</taxon>
        <taxon>Dikarya</taxon>
        <taxon>Basidiomycota</taxon>
        <taxon>Agaricomycotina</taxon>
        <taxon>Agaricomycetes</taxon>
        <taxon>Agaricomycetidae</taxon>
        <taxon>Boletales</taxon>
        <taxon>Coniophorineae</taxon>
        <taxon>Serpulaceae</taxon>
        <taxon>Serpula</taxon>
    </lineage>
</organism>
<dbReference type="CDD" id="cd08771">
    <property type="entry name" value="DLP_1"/>
    <property type="match status" value="1"/>
</dbReference>
<evidence type="ECO:0000256" key="5">
    <source>
        <dbReference type="RuleBase" id="RU003932"/>
    </source>
</evidence>
<dbReference type="KEGG" id="sla:SERLADRAFT_451791"/>
<feature type="domain" description="Dynamin-type G" evidence="7">
    <location>
        <begin position="29"/>
        <end position="338"/>
    </location>
</feature>
<feature type="domain" description="GED" evidence="6">
    <location>
        <begin position="633"/>
        <end position="719"/>
    </location>
</feature>
<dbReference type="InterPro" id="IPR020850">
    <property type="entry name" value="GED_dom"/>
</dbReference>
<keyword evidence="1 5" id="KW-0547">Nucleotide-binding</keyword>
<dbReference type="GO" id="GO:0005525">
    <property type="term" value="F:GTP binding"/>
    <property type="evidence" value="ECO:0007669"/>
    <property type="project" value="UniProtKB-KW"/>
</dbReference>
<dbReference type="InterPro" id="IPR022812">
    <property type="entry name" value="Dynamin"/>
</dbReference>
<dbReference type="SMART" id="SM00053">
    <property type="entry name" value="DYNc"/>
    <property type="match status" value="1"/>
</dbReference>
<dbReference type="InterPro" id="IPR027417">
    <property type="entry name" value="P-loop_NTPase"/>
</dbReference>
<dbReference type="SMART" id="SM00302">
    <property type="entry name" value="GED"/>
    <property type="match status" value="1"/>
</dbReference>
<dbReference type="GO" id="GO:0003924">
    <property type="term" value="F:GTPase activity"/>
    <property type="evidence" value="ECO:0007669"/>
    <property type="project" value="InterPro"/>
</dbReference>
<dbReference type="InterPro" id="IPR019762">
    <property type="entry name" value="Dynamin_GTPase_CS"/>
</dbReference>
<dbReference type="Proteomes" id="UP000008064">
    <property type="component" value="Unassembled WGS sequence"/>
</dbReference>
<reference evidence="8" key="1">
    <citation type="submission" date="2011-04" db="EMBL/GenBank/DDBJ databases">
        <title>Evolution of plant cell wall degrading machinery underlies the functional diversity of forest fungi.</title>
        <authorList>
            <consortium name="US DOE Joint Genome Institute (JGI-PGF)"/>
            <person name="Eastwood D.C."/>
            <person name="Floudas D."/>
            <person name="Binder M."/>
            <person name="Majcherczyk A."/>
            <person name="Schneider P."/>
            <person name="Aerts A."/>
            <person name="Asiegbu F.O."/>
            <person name="Baker S.E."/>
            <person name="Barry K."/>
            <person name="Bendiksby M."/>
            <person name="Blumentritt M."/>
            <person name="Coutinho P.M."/>
            <person name="Cullen D."/>
            <person name="Cullen D."/>
            <person name="Gathman A."/>
            <person name="Goodell B."/>
            <person name="Henrissat B."/>
            <person name="Ihrmark K."/>
            <person name="Kauserud H."/>
            <person name="Kohler A."/>
            <person name="LaButti K."/>
            <person name="Lapidus A."/>
            <person name="Lavin J.L."/>
            <person name="Lee Y.-H."/>
            <person name="Lindquist E."/>
            <person name="Lilly W."/>
            <person name="Lucas S."/>
            <person name="Morin E."/>
            <person name="Murat C."/>
            <person name="Oguiza J.A."/>
            <person name="Park J."/>
            <person name="Pisabarro A.G."/>
            <person name="Riley R."/>
            <person name="Rosling A."/>
            <person name="Salamov A."/>
            <person name="Schmidt O."/>
            <person name="Schmutz J."/>
            <person name="Skrede I."/>
            <person name="Stenlid J."/>
            <person name="Wiebenga A."/>
            <person name="Xie X."/>
            <person name="Kues U."/>
            <person name="Hibbett D.S."/>
            <person name="Hoffmeister D."/>
            <person name="Hogberg N."/>
            <person name="Martin F."/>
            <person name="Grigoriev I.V."/>
            <person name="Watkinson S.C."/>
        </authorList>
    </citation>
    <scope>NUCLEOTIDE SEQUENCE</scope>
    <source>
        <strain evidence="8">S7.9</strain>
    </source>
</reference>
<evidence type="ECO:0000256" key="3">
    <source>
        <dbReference type="ARBA" id="ARBA00023175"/>
    </source>
</evidence>
<sequence>MSTGLGHEIVSVINKLQDVFTAVGSSASQIDLPQICVVGSQSSGKSSVLENIVGRDFLPRGTGIVTRRPLVLQLINRPATAPQPNGSSTRTFPIHQRLTFSLLTLYTAAQTDSSSDKAANENEWGEFLHLPGEKFYDFNKIRAEIVRDTEAKTGRNAGISPQPINLRVFSPNVLTLTLVDLPGLTKVPVGDQPKDIEKQIKDMLLKFISRPACIILAVTPANMDLANSDGLKLAREVDPEGTRTIGVLTKVDLMDRGTDVVDILAGRIIPLRLGYVPVVNRGQRDIDSSKSISLALDAERSFFENHPSYKGKAQYCGTPFLARKLNMILMQHIRATLPDIKARITQQLQKYSAELQSLGGAMGDASGGNVVLSVITEFTNEFRTVIDGNTNDLSLNELSGGARISFVFHELFNNGVKSIDPFDQVKEGDIRTILYNSSGSTPSVFVGTQAFEVIVKQQIKRLEEPSLKCCQLVYDELIRILGQILTKIQAFRRYPALRERFNSVVVNFFKQSMNPTTKLVTDMVAMQACYVNTTHPDFLNGHKAMAIVQDRINASKPPPPTIDPKSGKLAPGQINGGRDLDVESKKEEPSFFGSFFTAKKTTPSQKKGVATMESPPAIIRPQSALSERETMETEVIKLLIHSYFNIVKREMIDMVPKAITLTLVNHSKEDLQRELLQELYKPEVLDELLKESEYVVNRRKEVIGMVSALNKAEEIVAGV</sequence>
<dbReference type="InterPro" id="IPR003130">
    <property type="entry name" value="GED"/>
</dbReference>
<dbReference type="Pfam" id="PF01031">
    <property type="entry name" value="Dynamin_M"/>
    <property type="match status" value="1"/>
</dbReference>
<dbReference type="GO" id="GO:0006897">
    <property type="term" value="P:endocytosis"/>
    <property type="evidence" value="ECO:0007669"/>
    <property type="project" value="TreeGrafter"/>
</dbReference>
<dbReference type="HOGENOM" id="CLU_008964_5_2_1"/>
<proteinExistence type="inferred from homology"/>
<dbReference type="PANTHER" id="PTHR11566:SF220">
    <property type="entry name" value="VACUOLAR PROTEIN SORTING-ASSOCIATED PROTEIN 1"/>
    <property type="match status" value="1"/>
</dbReference>
<evidence type="ECO:0000313" key="8">
    <source>
        <dbReference type="EMBL" id="EGO21789.1"/>
    </source>
</evidence>
<dbReference type="GO" id="GO:0016559">
    <property type="term" value="P:peroxisome fission"/>
    <property type="evidence" value="ECO:0007669"/>
    <property type="project" value="TreeGrafter"/>
</dbReference>
<dbReference type="Pfam" id="PF02212">
    <property type="entry name" value="GED"/>
    <property type="match status" value="1"/>
</dbReference>
<dbReference type="InterPro" id="IPR030381">
    <property type="entry name" value="G_DYNAMIN_dom"/>
</dbReference>
<dbReference type="InterPro" id="IPR001401">
    <property type="entry name" value="Dynamin_GTPase"/>
</dbReference>
<dbReference type="PROSITE" id="PS00410">
    <property type="entry name" value="G_DYNAMIN_1"/>
    <property type="match status" value="1"/>
</dbReference>
<dbReference type="SUPFAM" id="SSF52540">
    <property type="entry name" value="P-loop containing nucleoside triphosphate hydrolases"/>
    <property type="match status" value="1"/>
</dbReference>
<evidence type="ECO:0000256" key="1">
    <source>
        <dbReference type="ARBA" id="ARBA00022741"/>
    </source>
</evidence>
<dbReference type="Gene3D" id="3.40.50.300">
    <property type="entry name" value="P-loop containing nucleotide triphosphate hydrolases"/>
    <property type="match status" value="1"/>
</dbReference>
<protein>
    <recommendedName>
        <fullName evidence="4">Vacuolar protein sorting-associated protein 1</fullName>
    </recommendedName>
</protein>
<dbReference type="GO" id="GO:0048312">
    <property type="term" value="P:intracellular distribution of mitochondria"/>
    <property type="evidence" value="ECO:0007669"/>
    <property type="project" value="TreeGrafter"/>
</dbReference>
<dbReference type="PROSITE" id="PS51388">
    <property type="entry name" value="GED"/>
    <property type="match status" value="1"/>
</dbReference>
<accession>F8P5A2</accession>
<dbReference type="GO" id="GO:0005874">
    <property type="term" value="C:microtubule"/>
    <property type="evidence" value="ECO:0007669"/>
    <property type="project" value="TreeGrafter"/>
</dbReference>
<evidence type="ECO:0000259" key="6">
    <source>
        <dbReference type="PROSITE" id="PS51388"/>
    </source>
</evidence>
<dbReference type="InterPro" id="IPR045063">
    <property type="entry name" value="Dynamin_N"/>
</dbReference>
<dbReference type="EMBL" id="GL945438">
    <property type="protein sequence ID" value="EGO21789.1"/>
    <property type="molecule type" value="Genomic_DNA"/>
</dbReference>
<evidence type="ECO:0000259" key="7">
    <source>
        <dbReference type="PROSITE" id="PS51718"/>
    </source>
</evidence>
<dbReference type="GeneID" id="18816776"/>
<dbReference type="PRINTS" id="PR00195">
    <property type="entry name" value="DYNAMIN"/>
</dbReference>
<dbReference type="FunFam" id="3.40.50.300:FF:000473">
    <property type="entry name" value="Vacuolar sorting-associated 1 protein"/>
    <property type="match status" value="1"/>
</dbReference>
<name>F8P5A2_SERL9</name>
<dbReference type="Pfam" id="PF00350">
    <property type="entry name" value="Dynamin_N"/>
    <property type="match status" value="1"/>
</dbReference>
<gene>
    <name evidence="8" type="ORF">SERLADRAFT_451791</name>
</gene>
<dbReference type="InterPro" id="IPR000375">
    <property type="entry name" value="Dynamin_stalk"/>
</dbReference>
<dbReference type="AlphaFoldDB" id="F8P5A2"/>
<dbReference type="GO" id="GO:0007033">
    <property type="term" value="P:vacuole organization"/>
    <property type="evidence" value="ECO:0007669"/>
    <property type="project" value="UniProtKB-ARBA"/>
</dbReference>
<dbReference type="PROSITE" id="PS51718">
    <property type="entry name" value="G_DYNAMIN_2"/>
    <property type="match status" value="1"/>
</dbReference>
<dbReference type="OrthoDB" id="5061070at2759"/>
<keyword evidence="2 5" id="KW-0342">GTP-binding</keyword>
<dbReference type="RefSeq" id="XP_007321575.1">
    <property type="nucleotide sequence ID" value="XM_007321513.1"/>
</dbReference>
<evidence type="ECO:0000256" key="4">
    <source>
        <dbReference type="ARBA" id="ARBA00073589"/>
    </source>
</evidence>
<dbReference type="Gene3D" id="1.20.120.1240">
    <property type="entry name" value="Dynamin, middle domain"/>
    <property type="match status" value="1"/>
</dbReference>
<dbReference type="PANTHER" id="PTHR11566">
    <property type="entry name" value="DYNAMIN"/>
    <property type="match status" value="1"/>
</dbReference>
<keyword evidence="3" id="KW-0505">Motor protein</keyword>
<evidence type="ECO:0000256" key="2">
    <source>
        <dbReference type="ARBA" id="ARBA00023134"/>
    </source>
</evidence>
<comment type="similarity">
    <text evidence="5">Belongs to the TRAFAC class dynamin-like GTPase superfamily. Dynamin/Fzo/YdjA family.</text>
</comment>
<dbReference type="GO" id="GO:0005777">
    <property type="term" value="C:peroxisome"/>
    <property type="evidence" value="ECO:0007669"/>
    <property type="project" value="TreeGrafter"/>
</dbReference>
<dbReference type="GO" id="GO:0008017">
    <property type="term" value="F:microtubule binding"/>
    <property type="evidence" value="ECO:0007669"/>
    <property type="project" value="TreeGrafter"/>
</dbReference>